<name>A0ABY9T837_BREBE</name>
<dbReference type="CDD" id="cd10936">
    <property type="entry name" value="CE4_DAC2"/>
    <property type="match status" value="1"/>
</dbReference>
<dbReference type="PANTHER" id="PTHR30105:SF2">
    <property type="entry name" value="DIVERGENT POLYSACCHARIDE DEACETYLASE SUPERFAMILY"/>
    <property type="match status" value="1"/>
</dbReference>
<reference evidence="2 3" key="1">
    <citation type="submission" date="2023-09" db="EMBL/GenBank/DDBJ databases">
        <title>Complete Genome and Methylome dissection of Bacillus brevis NEB573 original source of BbsI restriction endonuclease.</title>
        <authorList>
            <person name="Fomenkov A."/>
            <person name="Roberts R.D."/>
        </authorList>
    </citation>
    <scope>NUCLEOTIDE SEQUENCE [LARGE SCALE GENOMIC DNA]</scope>
    <source>
        <strain evidence="2 3">NEB573</strain>
    </source>
</reference>
<evidence type="ECO:0000256" key="1">
    <source>
        <dbReference type="SAM" id="SignalP"/>
    </source>
</evidence>
<dbReference type="EMBL" id="CP134050">
    <property type="protein sequence ID" value="WNC16253.1"/>
    <property type="molecule type" value="Genomic_DNA"/>
</dbReference>
<dbReference type="InterPro" id="IPR006837">
    <property type="entry name" value="Divergent_DAC"/>
</dbReference>
<protein>
    <submittedName>
        <fullName evidence="2">Divergent polysaccharide deacetylase family protein</fullName>
    </submittedName>
</protein>
<organism evidence="2 3">
    <name type="scientific">Brevibacillus brevis</name>
    <name type="common">Bacillus brevis</name>
    <dbReference type="NCBI Taxonomy" id="1393"/>
    <lineage>
        <taxon>Bacteria</taxon>
        <taxon>Bacillati</taxon>
        <taxon>Bacillota</taxon>
        <taxon>Bacilli</taxon>
        <taxon>Bacillales</taxon>
        <taxon>Paenibacillaceae</taxon>
        <taxon>Brevibacillus</taxon>
    </lineage>
</organism>
<evidence type="ECO:0000313" key="2">
    <source>
        <dbReference type="EMBL" id="WNC16253.1"/>
    </source>
</evidence>
<gene>
    <name evidence="2" type="ORF">RGB73_08025</name>
</gene>
<proteinExistence type="predicted"/>
<sequence length="271" mass="29895">MNAMKPKHKKYVSLVAAVLLIWGTCPLALATTAPSPLPPDPATEQTKKVAFVIDDFGNNMTGTEDILALPVPLTVAVMPFMPSTKRDAELAHQKGHDVFVHMPMEPNRGKKSWLGPGAITSDLSDEEIKKRVEKAIDDVPHAIGMNNHMGSKITADEHIMRIVMGVVKERGLIYLDSKTTDKSVAIKLAKEMGVPYAENQIFLDDVYSVPHITKQMEKICKRLGQHPECVAIGHVGPPGKKTASVLRQYIPRLQKEAQFVTISHLIHQPVH</sequence>
<dbReference type="Pfam" id="PF04748">
    <property type="entry name" value="Polysacc_deac_2"/>
    <property type="match status" value="1"/>
</dbReference>
<accession>A0ABY9T837</accession>
<dbReference type="Gene3D" id="3.20.20.370">
    <property type="entry name" value="Glycoside hydrolase/deacetylase"/>
    <property type="match status" value="1"/>
</dbReference>
<feature type="signal peptide" evidence="1">
    <location>
        <begin position="1"/>
        <end position="30"/>
    </location>
</feature>
<dbReference type="PANTHER" id="PTHR30105">
    <property type="entry name" value="UNCHARACTERIZED YIBQ-RELATED"/>
    <property type="match status" value="1"/>
</dbReference>
<dbReference type="SUPFAM" id="SSF88713">
    <property type="entry name" value="Glycoside hydrolase/deacetylase"/>
    <property type="match status" value="1"/>
</dbReference>
<feature type="chain" id="PRO_5045544854" evidence="1">
    <location>
        <begin position="31"/>
        <end position="271"/>
    </location>
</feature>
<keyword evidence="3" id="KW-1185">Reference proteome</keyword>
<dbReference type="InterPro" id="IPR011330">
    <property type="entry name" value="Glyco_hydro/deAcase_b/a-brl"/>
</dbReference>
<keyword evidence="1" id="KW-0732">Signal</keyword>
<dbReference type="RefSeq" id="WP_310770745.1">
    <property type="nucleotide sequence ID" value="NZ_CP134050.1"/>
</dbReference>
<dbReference type="Proteomes" id="UP001256827">
    <property type="component" value="Chromosome"/>
</dbReference>
<evidence type="ECO:0000313" key="3">
    <source>
        <dbReference type="Proteomes" id="UP001256827"/>
    </source>
</evidence>